<keyword evidence="5" id="KW-0418">Kinase</keyword>
<dbReference type="InterPro" id="IPR020859">
    <property type="entry name" value="ROC"/>
</dbReference>
<keyword evidence="6" id="KW-0067">ATP-binding</keyword>
<comment type="catalytic activity">
    <reaction evidence="7">
        <text>L-threonyl-[protein] + ATP = O-phospho-L-threonyl-[protein] + ADP + H(+)</text>
        <dbReference type="Rhea" id="RHEA:46608"/>
        <dbReference type="Rhea" id="RHEA-COMP:11060"/>
        <dbReference type="Rhea" id="RHEA-COMP:11605"/>
        <dbReference type="ChEBI" id="CHEBI:15378"/>
        <dbReference type="ChEBI" id="CHEBI:30013"/>
        <dbReference type="ChEBI" id="CHEBI:30616"/>
        <dbReference type="ChEBI" id="CHEBI:61977"/>
        <dbReference type="ChEBI" id="CHEBI:456216"/>
        <dbReference type="EC" id="2.7.11.1"/>
    </reaction>
</comment>
<dbReference type="Gene3D" id="3.30.70.1390">
    <property type="entry name" value="ROC domain from the Parkinson's disease-associated leucine-rich repeat kinase 2"/>
    <property type="match status" value="1"/>
</dbReference>
<dbReference type="EMBL" id="HBIN01014877">
    <property type="protein sequence ID" value="CAE0441143.1"/>
    <property type="molecule type" value="Transcribed_RNA"/>
</dbReference>
<evidence type="ECO:0000256" key="6">
    <source>
        <dbReference type="ARBA" id="ARBA00022840"/>
    </source>
</evidence>
<dbReference type="Pfam" id="PF16095">
    <property type="entry name" value="COR-A"/>
    <property type="match status" value="1"/>
</dbReference>
<proteinExistence type="predicted"/>
<dbReference type="GO" id="GO:0005524">
    <property type="term" value="F:ATP binding"/>
    <property type="evidence" value="ECO:0007669"/>
    <property type="project" value="UniProtKB-KW"/>
</dbReference>
<evidence type="ECO:0000256" key="4">
    <source>
        <dbReference type="ARBA" id="ARBA00022741"/>
    </source>
</evidence>
<name>A0A7S3PJ99_9STRA</name>
<dbReference type="SUPFAM" id="SSF52540">
    <property type="entry name" value="P-loop containing nucleoside triphosphate hydrolases"/>
    <property type="match status" value="1"/>
</dbReference>
<dbReference type="GO" id="GO:0016301">
    <property type="term" value="F:kinase activity"/>
    <property type="evidence" value="ECO:0007669"/>
    <property type="project" value="UniProtKB-KW"/>
</dbReference>
<dbReference type="PROSITE" id="PS51424">
    <property type="entry name" value="ROC"/>
    <property type="match status" value="1"/>
</dbReference>
<evidence type="ECO:0000256" key="3">
    <source>
        <dbReference type="ARBA" id="ARBA00022737"/>
    </source>
</evidence>
<accession>A0A7S3PJ99</accession>
<evidence type="ECO:0000256" key="5">
    <source>
        <dbReference type="ARBA" id="ARBA00022777"/>
    </source>
</evidence>
<gene>
    <name evidence="10" type="ORF">ASTO00021_LOCUS11284</name>
</gene>
<keyword evidence="4" id="KW-0547">Nucleotide-binding</keyword>
<dbReference type="InterPro" id="IPR036388">
    <property type="entry name" value="WH-like_DNA-bd_sf"/>
</dbReference>
<evidence type="ECO:0000256" key="1">
    <source>
        <dbReference type="ARBA" id="ARBA00012513"/>
    </source>
</evidence>
<evidence type="ECO:0000256" key="2">
    <source>
        <dbReference type="ARBA" id="ARBA00022679"/>
    </source>
</evidence>
<evidence type="ECO:0000256" key="8">
    <source>
        <dbReference type="ARBA" id="ARBA00048679"/>
    </source>
</evidence>
<dbReference type="InterPro" id="IPR027417">
    <property type="entry name" value="P-loop_NTPase"/>
</dbReference>
<organism evidence="10">
    <name type="scientific">Aplanochytrium stocchinoi</name>
    <dbReference type="NCBI Taxonomy" id="215587"/>
    <lineage>
        <taxon>Eukaryota</taxon>
        <taxon>Sar</taxon>
        <taxon>Stramenopiles</taxon>
        <taxon>Bigyra</taxon>
        <taxon>Labyrinthulomycetes</taxon>
        <taxon>Thraustochytrida</taxon>
        <taxon>Thraustochytriidae</taxon>
        <taxon>Aplanochytrium</taxon>
    </lineage>
</organism>
<keyword evidence="3" id="KW-0677">Repeat</keyword>
<dbReference type="AlphaFoldDB" id="A0A7S3PJ99"/>
<keyword evidence="2" id="KW-0808">Transferase</keyword>
<dbReference type="Gene3D" id="3.40.50.300">
    <property type="entry name" value="P-loop containing nucleotide triphosphate hydrolases"/>
    <property type="match status" value="1"/>
</dbReference>
<dbReference type="EC" id="2.7.11.1" evidence="1"/>
<reference evidence="10" key="1">
    <citation type="submission" date="2021-01" db="EMBL/GenBank/DDBJ databases">
        <authorList>
            <person name="Corre E."/>
            <person name="Pelletier E."/>
            <person name="Niang G."/>
            <person name="Scheremetjew M."/>
            <person name="Finn R."/>
            <person name="Kale V."/>
            <person name="Holt S."/>
            <person name="Cochrane G."/>
            <person name="Meng A."/>
            <person name="Brown T."/>
            <person name="Cohen L."/>
        </authorList>
    </citation>
    <scope>NUCLEOTIDE SEQUENCE</scope>
    <source>
        <strain evidence="10">GSBS06</strain>
    </source>
</reference>
<comment type="catalytic activity">
    <reaction evidence="8">
        <text>L-seryl-[protein] + ATP = O-phospho-L-seryl-[protein] + ADP + H(+)</text>
        <dbReference type="Rhea" id="RHEA:17989"/>
        <dbReference type="Rhea" id="RHEA-COMP:9863"/>
        <dbReference type="Rhea" id="RHEA-COMP:11604"/>
        <dbReference type="ChEBI" id="CHEBI:15378"/>
        <dbReference type="ChEBI" id="CHEBI:29999"/>
        <dbReference type="ChEBI" id="CHEBI:30616"/>
        <dbReference type="ChEBI" id="CHEBI:83421"/>
        <dbReference type="ChEBI" id="CHEBI:456216"/>
        <dbReference type="EC" id="2.7.11.1"/>
    </reaction>
</comment>
<dbReference type="Gene3D" id="1.10.10.10">
    <property type="entry name" value="Winged helix-like DNA-binding domain superfamily/Winged helix DNA-binding domain"/>
    <property type="match status" value="1"/>
</dbReference>
<evidence type="ECO:0000256" key="7">
    <source>
        <dbReference type="ARBA" id="ARBA00047899"/>
    </source>
</evidence>
<feature type="domain" description="Roc" evidence="9">
    <location>
        <begin position="1"/>
        <end position="168"/>
    </location>
</feature>
<evidence type="ECO:0000313" key="10">
    <source>
        <dbReference type="EMBL" id="CAE0441143.1"/>
    </source>
</evidence>
<protein>
    <recommendedName>
        <fullName evidence="1">non-specific serine/threonine protein kinase</fullName>
        <ecNumber evidence="1">2.7.11.1</ecNumber>
    </recommendedName>
</protein>
<dbReference type="InterPro" id="IPR032171">
    <property type="entry name" value="COR-A"/>
</dbReference>
<evidence type="ECO:0000259" key="9">
    <source>
        <dbReference type="PROSITE" id="PS51424"/>
    </source>
</evidence>
<sequence length="495" mass="56878">MESMERQVNPVIKDAVGGFEGRLITDARRDAESITSSLWDFGGQQVFYSMHHIFLTKSGVYVLVFDLRDLLQQEKGAVWLDYVSFWLGSIKLHAPTAPLLMVGTFLAENITKDDLKRFDSIIQNVAKTKFSNIVRNTQDGLLFFPIDNRERLGVFNLRTQLEYTIREDESVRQEVTIKWMLFLDNILLKRTQVSYITLSEAREMAVDLGITTISEQEQALRLFHQRGALIHLTSTDILKNIIIIKPQWLIDSLGKIICDPGLHADVVEFKNVGLEDDFNSTFNDALTTRDFLDYIWQGEPIDFLVDLMKRTFLLSEWNFTQGEPRFLIPSLLRSTCPDEARGIKCVFDFSKSFLPVGVFQRLLCLCVAIAAKSKLRILEPILFKDFCSIELQQNSKINLKTELSNIILFVENDKQSFRNFSIIQSMLRKINVDVLGTGLEWSEYMEDPKTGKLFSQSVAKSNQLAPWYSNPEVTEEIKIATVKNMELNSFLDNFQ</sequence>
<dbReference type="Pfam" id="PF08477">
    <property type="entry name" value="Roc"/>
    <property type="match status" value="1"/>
</dbReference>